<accession>A0AAE8EP51</accession>
<dbReference type="EMBL" id="MJLX01000020">
    <property type="protein sequence ID" value="RLM25206.1"/>
    <property type="molecule type" value="Genomic_DNA"/>
</dbReference>
<dbReference type="AlphaFoldDB" id="A0AAE8EP51"/>
<dbReference type="KEGG" id="bgj:AWC36_04920"/>
<dbReference type="RefSeq" id="WP_095833775.1">
    <property type="nucleotide sequence ID" value="NZ_CP014137.1"/>
</dbReference>
<evidence type="ECO:0000313" key="1">
    <source>
        <dbReference type="EMBL" id="RLM25206.1"/>
    </source>
</evidence>
<comment type="caution">
    <text evidence="1">The sequence shown here is derived from an EMBL/GenBank/DDBJ whole genome shotgun (WGS) entry which is preliminary data.</text>
</comment>
<reference evidence="1 2" key="1">
    <citation type="submission" date="2016-09" db="EMBL/GenBank/DDBJ databases">
        <authorList>
            <person name="Doonan J."/>
            <person name="Pachebat J.A."/>
            <person name="Golyshin P.N."/>
            <person name="Denman S."/>
            <person name="Mcdonald J.E."/>
        </authorList>
    </citation>
    <scope>NUCLEOTIDE SEQUENCE [LARGE SCALE GENOMIC DNA]</scope>
    <source>
        <strain evidence="1 2">FRB141</strain>
    </source>
</reference>
<organism evidence="1 2">
    <name type="scientific">Brenneria goodwinii</name>
    <dbReference type="NCBI Taxonomy" id="1109412"/>
    <lineage>
        <taxon>Bacteria</taxon>
        <taxon>Pseudomonadati</taxon>
        <taxon>Pseudomonadota</taxon>
        <taxon>Gammaproteobacteria</taxon>
        <taxon>Enterobacterales</taxon>
        <taxon>Pectobacteriaceae</taxon>
        <taxon>Brenneria</taxon>
    </lineage>
</organism>
<protein>
    <recommendedName>
        <fullName evidence="3">Excisionase</fullName>
    </recommendedName>
</protein>
<dbReference type="GeneID" id="70906120"/>
<sequence length="80" mass="9205">MRGQITLRANSSDKLMKASNWAKREFEFDSLPDNRTIKKWIENGCLRGRIINGSVWVYSSEKWGVDATVSQAVMQLINEE</sequence>
<proteinExistence type="predicted"/>
<evidence type="ECO:0000313" key="2">
    <source>
        <dbReference type="Proteomes" id="UP000285972"/>
    </source>
</evidence>
<evidence type="ECO:0008006" key="3">
    <source>
        <dbReference type="Google" id="ProtNLM"/>
    </source>
</evidence>
<gene>
    <name evidence="1" type="ORF">BIY26_09300</name>
</gene>
<name>A0AAE8EP51_9GAMM</name>
<dbReference type="Proteomes" id="UP000285972">
    <property type="component" value="Unassembled WGS sequence"/>
</dbReference>